<dbReference type="InterPro" id="IPR036118">
    <property type="entry name" value="UreE_N_sf"/>
</dbReference>
<dbReference type="EMBL" id="JAMYQB010000033">
    <property type="protein sequence ID" value="MER9408011.1"/>
    <property type="molecule type" value="Genomic_DNA"/>
</dbReference>
<dbReference type="Gene3D" id="3.30.70.790">
    <property type="entry name" value="UreE, C-terminal domain"/>
    <property type="match status" value="1"/>
</dbReference>
<dbReference type="InterPro" id="IPR012406">
    <property type="entry name" value="UreE"/>
</dbReference>
<dbReference type="InterPro" id="IPR007864">
    <property type="entry name" value="UreE_C_dom"/>
</dbReference>
<dbReference type="InterPro" id="IPR004029">
    <property type="entry name" value="UreE_N"/>
</dbReference>
<dbReference type="Gene3D" id="2.60.260.20">
    <property type="entry name" value="Urease metallochaperone UreE, N-terminal domain"/>
    <property type="match status" value="1"/>
</dbReference>
<evidence type="ECO:0000259" key="7">
    <source>
        <dbReference type="SMART" id="SM00988"/>
    </source>
</evidence>
<keyword evidence="3 5" id="KW-0533">Nickel</keyword>
<accession>A0ABV1Z8K7</accession>
<comment type="similarity">
    <text evidence="5">Belongs to the UreE family.</text>
</comment>
<evidence type="ECO:0000256" key="4">
    <source>
        <dbReference type="ARBA" id="ARBA00023186"/>
    </source>
</evidence>
<dbReference type="SUPFAM" id="SSF69737">
    <property type="entry name" value="Urease metallochaperone UreE, C-terminal domain"/>
    <property type="match status" value="1"/>
</dbReference>
<feature type="compositionally biased region" description="Basic and acidic residues" evidence="6">
    <location>
        <begin position="156"/>
        <end position="199"/>
    </location>
</feature>
<reference evidence="8 9" key="1">
    <citation type="journal article" date="2024" name="Proc. Natl. Acad. Sci. U.S.A.">
        <title>The evolutionary genomics of adaptation to stress in wild rhizobium bacteria.</title>
        <authorList>
            <person name="Kehlet-Delgado H."/>
            <person name="Montoya A.P."/>
            <person name="Jensen K.T."/>
            <person name="Wendlandt C.E."/>
            <person name="Dexheimer C."/>
            <person name="Roberts M."/>
            <person name="Torres Martinez L."/>
            <person name="Friesen M.L."/>
            <person name="Griffitts J.S."/>
            <person name="Porter S.S."/>
        </authorList>
    </citation>
    <scope>NUCLEOTIDE SEQUENCE [LARGE SCALE GENOMIC DNA]</scope>
    <source>
        <strain evidence="8 9">M0641</strain>
    </source>
</reference>
<evidence type="ECO:0000256" key="1">
    <source>
        <dbReference type="ARBA" id="ARBA00004496"/>
    </source>
</evidence>
<protein>
    <recommendedName>
        <fullName evidence="5">Urease accessory protein UreE</fullName>
    </recommendedName>
</protein>
<comment type="function">
    <text evidence="5">Involved in urease metallocenter assembly. Binds nickel. Probably functions as a nickel donor during metallocenter assembly.</text>
</comment>
<comment type="caution">
    <text evidence="8">The sequence shown here is derived from an EMBL/GenBank/DDBJ whole genome shotgun (WGS) entry which is preliminary data.</text>
</comment>
<comment type="subcellular location">
    <subcellularLocation>
        <location evidence="1 5">Cytoplasm</location>
    </subcellularLocation>
</comment>
<keyword evidence="4 5" id="KW-0143">Chaperone</keyword>
<dbReference type="CDD" id="cd00571">
    <property type="entry name" value="UreE"/>
    <property type="match status" value="1"/>
</dbReference>
<feature type="domain" description="UreE urease accessory N-terminal" evidence="7">
    <location>
        <begin position="14"/>
        <end position="79"/>
    </location>
</feature>
<name>A0ABV1Z8K7_9HYPH</name>
<organism evidence="8 9">
    <name type="scientific">Mesorhizobium caraganae</name>
    <dbReference type="NCBI Taxonomy" id="483206"/>
    <lineage>
        <taxon>Bacteria</taxon>
        <taxon>Pseudomonadati</taxon>
        <taxon>Pseudomonadota</taxon>
        <taxon>Alphaproteobacteria</taxon>
        <taxon>Hyphomicrobiales</taxon>
        <taxon>Phyllobacteriaceae</taxon>
        <taxon>Mesorhizobium</taxon>
    </lineage>
</organism>
<keyword evidence="9" id="KW-1185">Reference proteome</keyword>
<dbReference type="HAMAP" id="MF_00822">
    <property type="entry name" value="UreE"/>
    <property type="match status" value="1"/>
</dbReference>
<evidence type="ECO:0000256" key="3">
    <source>
        <dbReference type="ARBA" id="ARBA00022596"/>
    </source>
</evidence>
<dbReference type="Proteomes" id="UP001433071">
    <property type="component" value="Unassembled WGS sequence"/>
</dbReference>
<keyword evidence="2 5" id="KW-0963">Cytoplasm</keyword>
<feature type="region of interest" description="Disordered" evidence="6">
    <location>
        <begin position="148"/>
        <end position="199"/>
    </location>
</feature>
<proteinExistence type="inferred from homology"/>
<dbReference type="RefSeq" id="WP_352561973.1">
    <property type="nucleotide sequence ID" value="NZ_JAMYQB010000033.1"/>
</dbReference>
<evidence type="ECO:0000313" key="8">
    <source>
        <dbReference type="EMBL" id="MER9408011.1"/>
    </source>
</evidence>
<sequence length="199" mass="21802">MKLNLNTDFTKFPRAVSVLPAGKAGTAAPSSRAVLPHDERHLRRRAIELTDGSKVLVDLPEPVNLNDGDRLVLEDGRHVEITAAPEEVYDIRARDGVHLTELAWHIGNRHLAAAIEPGRILILRDHVIKAMLEGLGATVREVSEPLKPVRGAYSGGHDHGHAHAEAHAHSHAETHSHSHSESHSHSHGHSHDGHHHDHD</sequence>
<evidence type="ECO:0000256" key="6">
    <source>
        <dbReference type="SAM" id="MobiDB-lite"/>
    </source>
</evidence>
<evidence type="ECO:0000256" key="2">
    <source>
        <dbReference type="ARBA" id="ARBA00022490"/>
    </source>
</evidence>
<dbReference type="Pfam" id="PF05194">
    <property type="entry name" value="UreE_C"/>
    <property type="match status" value="1"/>
</dbReference>
<dbReference type="Pfam" id="PF02814">
    <property type="entry name" value="UreE_N"/>
    <property type="match status" value="1"/>
</dbReference>
<dbReference type="SUPFAM" id="SSF69287">
    <property type="entry name" value="Urease metallochaperone UreE, N-terminal domain"/>
    <property type="match status" value="1"/>
</dbReference>
<evidence type="ECO:0000313" key="9">
    <source>
        <dbReference type="Proteomes" id="UP001433071"/>
    </source>
</evidence>
<gene>
    <name evidence="5" type="primary">ureE</name>
    <name evidence="8" type="ORF">NKI36_28795</name>
</gene>
<dbReference type="SMART" id="SM00988">
    <property type="entry name" value="UreE_N"/>
    <property type="match status" value="1"/>
</dbReference>
<evidence type="ECO:0000256" key="5">
    <source>
        <dbReference type="HAMAP-Rule" id="MF_00822"/>
    </source>
</evidence>